<evidence type="ECO:0000313" key="10">
    <source>
        <dbReference type="Proteomes" id="UP000694542"/>
    </source>
</evidence>
<name>A0A8C0PTW9_CANLF</name>
<dbReference type="Gene3D" id="1.10.750.20">
    <property type="entry name" value="SOCS box"/>
    <property type="match status" value="1"/>
</dbReference>
<dbReference type="CDD" id="cd03729">
    <property type="entry name" value="SOCS_ASB13"/>
    <property type="match status" value="1"/>
</dbReference>
<keyword evidence="4" id="KW-0833">Ubl conjugation pathway</keyword>
<dbReference type="PROSITE" id="PS50225">
    <property type="entry name" value="SOCS"/>
    <property type="match status" value="1"/>
</dbReference>
<dbReference type="SUPFAM" id="SSF48403">
    <property type="entry name" value="Ankyrin repeat"/>
    <property type="match status" value="1"/>
</dbReference>
<evidence type="ECO:0000259" key="8">
    <source>
        <dbReference type="PROSITE" id="PS50225"/>
    </source>
</evidence>
<comment type="pathway">
    <text evidence="1">Protein modification; protein ubiquitination.</text>
</comment>
<dbReference type="InterPro" id="IPR036036">
    <property type="entry name" value="SOCS_box-like_dom_sf"/>
</dbReference>
<feature type="domain" description="SOCS box" evidence="8">
    <location>
        <begin position="569"/>
        <end position="615"/>
    </location>
</feature>
<comment type="similarity">
    <text evidence="2">Belongs to the ankyrin SOCS box (ASB) family.</text>
</comment>
<evidence type="ECO:0000256" key="4">
    <source>
        <dbReference type="ARBA" id="ARBA00022786"/>
    </source>
</evidence>
<dbReference type="InterPro" id="IPR037334">
    <property type="entry name" value="ASB13_SOCS"/>
</dbReference>
<evidence type="ECO:0000256" key="2">
    <source>
        <dbReference type="ARBA" id="ARBA00005949"/>
    </source>
</evidence>
<organism evidence="9 10">
    <name type="scientific">Canis lupus familiaris</name>
    <name type="common">Dog</name>
    <name type="synonym">Canis familiaris</name>
    <dbReference type="NCBI Taxonomy" id="9615"/>
    <lineage>
        <taxon>Eukaryota</taxon>
        <taxon>Metazoa</taxon>
        <taxon>Chordata</taxon>
        <taxon>Craniata</taxon>
        <taxon>Vertebrata</taxon>
        <taxon>Euteleostomi</taxon>
        <taxon>Mammalia</taxon>
        <taxon>Eutheria</taxon>
        <taxon>Laurasiatheria</taxon>
        <taxon>Carnivora</taxon>
        <taxon>Caniformia</taxon>
        <taxon>Canidae</taxon>
        <taxon>Canis</taxon>
    </lineage>
</organism>
<dbReference type="Pfam" id="PF12796">
    <property type="entry name" value="Ank_2"/>
    <property type="match status" value="2"/>
</dbReference>
<dbReference type="UniPathway" id="UPA00143"/>
<dbReference type="SMART" id="SM00969">
    <property type="entry name" value="SOCS_box"/>
    <property type="match status" value="1"/>
</dbReference>
<keyword evidence="3" id="KW-0677">Repeat</keyword>
<evidence type="ECO:0000313" key="9">
    <source>
        <dbReference type="Ensembl" id="ENSCAFP00040002203.1"/>
    </source>
</evidence>
<dbReference type="Pfam" id="PF07525">
    <property type="entry name" value="SOCS_box"/>
    <property type="match status" value="1"/>
</dbReference>
<sequence length="615" mass="64225">MIVTEREREAETQAEGEAGSMHREPDVGFDPGSPGSRPGPKAGAKPLRHPGIPDRLFKSKTGYTSLTRWLPRPAPDLIGRRCFSPGAGLGREGAPAPPDTGDPGEGGGELERHGTPPGRAPRPAAPRRPSTPSPGLQRDPAWPCTAPSSSAATPPQPGAAAGPRLAVLRGAPPPPARGCSGTPPGRAPRPAAPRRPPHPHPRPGPELQRDPAWPCSAAPPHPQPGAAAGPRLAVHRAQQLRGAPHPSPARPGAAAGPRLSVHRAGALPPPPSSPQRPAGSGAPTWLAVRTAPGPGAAELQLPGALGRPPRPRPRSPAQVAGARVSGCAGARQQREGGMEPRTADGCFLGDVGFWVERTPVHEAAQRGEALQLQRLIESGACVNQVTVDSITPLHAASLQGQAQCVQLLLAAGAQVDARNIDGSTPLCDACASGSIECVKLLLSYGAKVNPPLYTASPLHEACMSGSSECVRLLIDVGANLEAHDCHFGTPLHVACAREHLDCVKVLLNAGANVNAAKLHETALHHAAKVKNVDLIEMLVEFGGNIYARDNRGKKPSDYTWSSSAPAKCLEFYEKTPLSLSQLCRVSLRKATGVRGLEKISKLNIPPRLIDYLSYN</sequence>
<feature type="repeat" description="ANK" evidence="6">
    <location>
        <begin position="388"/>
        <end position="420"/>
    </location>
</feature>
<dbReference type="PANTHER" id="PTHR24136:SF53">
    <property type="entry name" value="ANKYRIN REPEAT AND SOCS BOX CONTAINING 13"/>
    <property type="match status" value="1"/>
</dbReference>
<dbReference type="PROSITE" id="PS50088">
    <property type="entry name" value="ANK_REPEAT"/>
    <property type="match status" value="6"/>
</dbReference>
<dbReference type="FunFam" id="1.25.40.20:FF:000016">
    <property type="entry name" value="Ankyrin repeat and SOCS box containing 5"/>
    <property type="match status" value="1"/>
</dbReference>
<feature type="repeat" description="ANK" evidence="6">
    <location>
        <begin position="453"/>
        <end position="485"/>
    </location>
</feature>
<evidence type="ECO:0000256" key="5">
    <source>
        <dbReference type="ARBA" id="ARBA00023043"/>
    </source>
</evidence>
<feature type="compositionally biased region" description="Low complexity" evidence="7">
    <location>
        <begin position="133"/>
        <end position="163"/>
    </location>
</feature>
<dbReference type="InterPro" id="IPR036770">
    <property type="entry name" value="Ankyrin_rpt-contain_sf"/>
</dbReference>
<dbReference type="InterPro" id="IPR001496">
    <property type="entry name" value="SOCS_box"/>
</dbReference>
<feature type="repeat" description="ANK" evidence="6">
    <location>
        <begin position="486"/>
        <end position="518"/>
    </location>
</feature>
<evidence type="ECO:0000256" key="3">
    <source>
        <dbReference type="ARBA" id="ARBA00022737"/>
    </source>
</evidence>
<dbReference type="Gene3D" id="1.25.40.20">
    <property type="entry name" value="Ankyrin repeat-containing domain"/>
    <property type="match status" value="1"/>
</dbReference>
<dbReference type="PROSITE" id="PS50297">
    <property type="entry name" value="ANK_REP_REGION"/>
    <property type="match status" value="5"/>
</dbReference>
<feature type="repeat" description="ANK" evidence="6">
    <location>
        <begin position="355"/>
        <end position="387"/>
    </location>
</feature>
<dbReference type="PANTHER" id="PTHR24136">
    <property type="entry name" value="SOWAH (DROSOPHILA) HOMOLOG"/>
    <property type="match status" value="1"/>
</dbReference>
<feature type="region of interest" description="Disordered" evidence="7">
    <location>
        <begin position="1"/>
        <end position="341"/>
    </location>
</feature>
<dbReference type="Proteomes" id="UP000694542">
    <property type="component" value="Chromosome 2"/>
</dbReference>
<feature type="compositionally biased region" description="Basic and acidic residues" evidence="7">
    <location>
        <begin position="332"/>
        <end position="341"/>
    </location>
</feature>
<protein>
    <recommendedName>
        <fullName evidence="8">SOCS box domain-containing protein</fullName>
    </recommendedName>
</protein>
<feature type="repeat" description="ANK" evidence="6">
    <location>
        <begin position="421"/>
        <end position="449"/>
    </location>
</feature>
<reference evidence="9" key="1">
    <citation type="submission" date="2018-10" db="EMBL/GenBank/DDBJ databases">
        <title>De novo assembly of a Great Dane genome.</title>
        <authorList>
            <person name="Kidd J.M."/>
            <person name="Pendleton A.L."/>
            <person name="Shen F."/>
            <person name="Emery S."/>
        </authorList>
    </citation>
    <scope>NUCLEOTIDE SEQUENCE [LARGE SCALE GENOMIC DNA]</scope>
    <source>
        <strain evidence="9">Great Dane</strain>
    </source>
</reference>
<dbReference type="Ensembl" id="ENSCAFT00040002559.1">
    <property type="protein sequence ID" value="ENSCAFP00040002203.1"/>
    <property type="gene ID" value="ENSCAFG00040001340.1"/>
</dbReference>
<dbReference type="FunFam" id="1.10.750.20:FF:000001">
    <property type="entry name" value="Ankyrin repeat and SOCS box containing 1"/>
    <property type="match status" value="1"/>
</dbReference>
<dbReference type="InterPro" id="IPR002110">
    <property type="entry name" value="Ankyrin_rpt"/>
</dbReference>
<dbReference type="GO" id="GO:0035556">
    <property type="term" value="P:intracellular signal transduction"/>
    <property type="evidence" value="ECO:0007669"/>
    <property type="project" value="InterPro"/>
</dbReference>
<feature type="repeat" description="ANK" evidence="6">
    <location>
        <begin position="518"/>
        <end position="550"/>
    </location>
</feature>
<dbReference type="GO" id="GO:0016567">
    <property type="term" value="P:protein ubiquitination"/>
    <property type="evidence" value="ECO:0007669"/>
    <property type="project" value="UniProtKB-UniPathway"/>
</dbReference>
<evidence type="ECO:0000256" key="7">
    <source>
        <dbReference type="SAM" id="MobiDB-lite"/>
    </source>
</evidence>
<dbReference type="AlphaFoldDB" id="A0A8C0PTW9"/>
<keyword evidence="5 6" id="KW-0040">ANK repeat</keyword>
<accession>A0A8C0PTW9</accession>
<feature type="compositionally biased region" description="Pro residues" evidence="7">
    <location>
        <begin position="118"/>
        <end position="132"/>
    </location>
</feature>
<evidence type="ECO:0000256" key="1">
    <source>
        <dbReference type="ARBA" id="ARBA00004906"/>
    </source>
</evidence>
<dbReference type="SMART" id="SM00248">
    <property type="entry name" value="ANK"/>
    <property type="match status" value="6"/>
</dbReference>
<dbReference type="Pfam" id="PF00023">
    <property type="entry name" value="Ank"/>
    <property type="match status" value="1"/>
</dbReference>
<evidence type="ECO:0000256" key="6">
    <source>
        <dbReference type="PROSITE-ProRule" id="PRU00023"/>
    </source>
</evidence>
<dbReference type="SUPFAM" id="SSF158235">
    <property type="entry name" value="SOCS box-like"/>
    <property type="match status" value="1"/>
</dbReference>
<dbReference type="InterPro" id="IPR051573">
    <property type="entry name" value="Ankyrin-SOCS_box_domain"/>
</dbReference>
<reference evidence="9" key="2">
    <citation type="submission" date="2025-08" db="UniProtKB">
        <authorList>
            <consortium name="Ensembl"/>
        </authorList>
    </citation>
    <scope>IDENTIFICATION</scope>
</reference>
<feature type="compositionally biased region" description="Pro residues" evidence="7">
    <location>
        <begin position="185"/>
        <end position="194"/>
    </location>
</feature>
<feature type="compositionally biased region" description="Basic and acidic residues" evidence="7">
    <location>
        <begin position="1"/>
        <end position="11"/>
    </location>
</feature>
<proteinExistence type="inferred from homology"/>